<accession>A0A1F5E8N9</accession>
<proteinExistence type="inferred from homology"/>
<dbReference type="CDD" id="cd00317">
    <property type="entry name" value="cyclophilin"/>
    <property type="match status" value="1"/>
</dbReference>
<keyword evidence="3 5" id="KW-0697">Rotamase</keyword>
<dbReference type="InterPro" id="IPR024936">
    <property type="entry name" value="Cyclophilin-type_PPIase"/>
</dbReference>
<evidence type="ECO:0000313" key="8">
    <source>
        <dbReference type="Proteomes" id="UP000177006"/>
    </source>
</evidence>
<evidence type="ECO:0000313" key="7">
    <source>
        <dbReference type="EMBL" id="OGD63762.1"/>
    </source>
</evidence>
<comment type="caution">
    <text evidence="7">The sequence shown here is derived from an EMBL/GenBank/DDBJ whole genome shotgun (WGS) entry which is preliminary data.</text>
</comment>
<dbReference type="InterPro" id="IPR002130">
    <property type="entry name" value="Cyclophilin-type_PPIase_dom"/>
</dbReference>
<dbReference type="Gene3D" id="2.40.100.10">
    <property type="entry name" value="Cyclophilin-like"/>
    <property type="match status" value="1"/>
</dbReference>
<keyword evidence="4 5" id="KW-0413">Isomerase</keyword>
<dbReference type="InterPro" id="IPR029000">
    <property type="entry name" value="Cyclophilin-like_dom_sf"/>
</dbReference>
<protein>
    <recommendedName>
        <fullName evidence="5">Peptidyl-prolyl cis-trans isomerase</fullName>
        <shortName evidence="5">PPIase</shortName>
        <ecNumber evidence="5">5.2.1.8</ecNumber>
    </recommendedName>
</protein>
<evidence type="ECO:0000256" key="2">
    <source>
        <dbReference type="ARBA" id="ARBA00007365"/>
    </source>
</evidence>
<dbReference type="InterPro" id="IPR044666">
    <property type="entry name" value="Cyclophilin_A-like"/>
</dbReference>
<sequence>MTAVQLVTSKGAITLQLFSDKAPNTVNNFLTKAQSGFYKGLTFHRVENWVVQGGDPSGNGSGGGTMPTELNDEPFGVGSLGVARGQDIKVSNDAQFFICTKDCNWLTKQYTNFGKVTSGMDVVNQIAVGDKIVDLKSLD</sequence>
<evidence type="ECO:0000259" key="6">
    <source>
        <dbReference type="PROSITE" id="PS50072"/>
    </source>
</evidence>
<dbReference type="PIRSF" id="PIRSF001467">
    <property type="entry name" value="Peptidylpro_ismrse"/>
    <property type="match status" value="1"/>
</dbReference>
<evidence type="ECO:0000256" key="3">
    <source>
        <dbReference type="ARBA" id="ARBA00023110"/>
    </source>
</evidence>
<feature type="domain" description="PPIase cyclophilin-type" evidence="6">
    <location>
        <begin position="11"/>
        <end position="126"/>
    </location>
</feature>
<name>A0A1F5E8N9_9BACT</name>
<evidence type="ECO:0000256" key="1">
    <source>
        <dbReference type="ARBA" id="ARBA00002388"/>
    </source>
</evidence>
<dbReference type="PROSITE" id="PS50072">
    <property type="entry name" value="CSA_PPIASE_2"/>
    <property type="match status" value="1"/>
</dbReference>
<dbReference type="AlphaFoldDB" id="A0A1F5E8N9"/>
<dbReference type="GO" id="GO:0003755">
    <property type="term" value="F:peptidyl-prolyl cis-trans isomerase activity"/>
    <property type="evidence" value="ECO:0007669"/>
    <property type="project" value="UniProtKB-UniRule"/>
</dbReference>
<evidence type="ECO:0000256" key="5">
    <source>
        <dbReference type="RuleBase" id="RU363019"/>
    </source>
</evidence>
<comment type="similarity">
    <text evidence="2 5">Belongs to the cyclophilin-type PPIase family.</text>
</comment>
<dbReference type="PANTHER" id="PTHR45625">
    <property type="entry name" value="PEPTIDYL-PROLYL CIS-TRANS ISOMERASE-RELATED"/>
    <property type="match status" value="1"/>
</dbReference>
<dbReference type="EC" id="5.2.1.8" evidence="5"/>
<dbReference type="Proteomes" id="UP000177006">
    <property type="component" value="Unassembled WGS sequence"/>
</dbReference>
<comment type="catalytic activity">
    <reaction evidence="5">
        <text>[protein]-peptidylproline (omega=180) = [protein]-peptidylproline (omega=0)</text>
        <dbReference type="Rhea" id="RHEA:16237"/>
        <dbReference type="Rhea" id="RHEA-COMP:10747"/>
        <dbReference type="Rhea" id="RHEA-COMP:10748"/>
        <dbReference type="ChEBI" id="CHEBI:83833"/>
        <dbReference type="ChEBI" id="CHEBI:83834"/>
        <dbReference type="EC" id="5.2.1.8"/>
    </reaction>
</comment>
<dbReference type="PRINTS" id="PR00153">
    <property type="entry name" value="CSAPPISMRASE"/>
</dbReference>
<dbReference type="EMBL" id="MEZK01000005">
    <property type="protein sequence ID" value="OGD63762.1"/>
    <property type="molecule type" value="Genomic_DNA"/>
</dbReference>
<dbReference type="PANTHER" id="PTHR45625:SF4">
    <property type="entry name" value="PEPTIDYLPROLYL ISOMERASE DOMAIN AND WD REPEAT-CONTAINING PROTEIN 1"/>
    <property type="match status" value="1"/>
</dbReference>
<gene>
    <name evidence="7" type="ORF">A2160_03375</name>
</gene>
<dbReference type="SUPFAM" id="SSF50891">
    <property type="entry name" value="Cyclophilin-like"/>
    <property type="match status" value="1"/>
</dbReference>
<comment type="function">
    <text evidence="1 5">PPIases accelerate the folding of proteins. It catalyzes the cis-trans isomerization of proline imidic peptide bonds in oligopeptides.</text>
</comment>
<reference evidence="7 8" key="1">
    <citation type="journal article" date="2016" name="Nat. Commun.">
        <title>Thousands of microbial genomes shed light on interconnected biogeochemical processes in an aquifer system.</title>
        <authorList>
            <person name="Anantharaman K."/>
            <person name="Brown C.T."/>
            <person name="Hug L.A."/>
            <person name="Sharon I."/>
            <person name="Castelle C.J."/>
            <person name="Probst A.J."/>
            <person name="Thomas B.C."/>
            <person name="Singh A."/>
            <person name="Wilkins M.J."/>
            <person name="Karaoz U."/>
            <person name="Brodie E.L."/>
            <person name="Williams K.H."/>
            <person name="Hubbard S.S."/>
            <person name="Banfield J.F."/>
        </authorList>
    </citation>
    <scope>NUCLEOTIDE SEQUENCE [LARGE SCALE GENOMIC DNA]</scope>
</reference>
<dbReference type="STRING" id="1797457.A2160_03375"/>
<organism evidence="7 8">
    <name type="scientific">Candidatus Beckwithbacteria bacterium RBG_13_42_9</name>
    <dbReference type="NCBI Taxonomy" id="1797457"/>
    <lineage>
        <taxon>Bacteria</taxon>
        <taxon>Candidatus Beckwithiibacteriota</taxon>
    </lineage>
</organism>
<evidence type="ECO:0000256" key="4">
    <source>
        <dbReference type="ARBA" id="ARBA00023235"/>
    </source>
</evidence>
<dbReference type="Pfam" id="PF00160">
    <property type="entry name" value="Pro_isomerase"/>
    <property type="match status" value="1"/>
</dbReference>